<dbReference type="EMBL" id="LVJS01000048">
    <property type="protein sequence ID" value="KZC23242.1"/>
    <property type="molecule type" value="Genomic_DNA"/>
</dbReference>
<evidence type="ECO:0000313" key="1">
    <source>
        <dbReference type="EMBL" id="KZC23242.1"/>
    </source>
</evidence>
<dbReference type="Proteomes" id="UP000076131">
    <property type="component" value="Unassembled WGS sequence"/>
</dbReference>
<dbReference type="AlphaFoldDB" id="A0A154QHC4"/>
<proteinExistence type="predicted"/>
<dbReference type="Gene3D" id="2.30.30.720">
    <property type="entry name" value="Protein of unknown function (DUF3247)"/>
    <property type="match status" value="1"/>
</dbReference>
<protein>
    <recommendedName>
        <fullName evidence="3">DUF3247 domain-containing protein</fullName>
    </recommendedName>
</protein>
<sequence>MGRAAERVYTDRASIQQLESLVEELPANGHVVLLLKDGSSCDGVVVTRPNVQMFRDADEREGINATVRLERPDVPEWSQQVWLDQIVRVEHLDSSMASEN</sequence>
<comment type="caution">
    <text evidence="1">The sequence shown here is derived from an EMBL/GenBank/DDBJ whole genome shotgun (WGS) entry which is preliminary data.</text>
</comment>
<gene>
    <name evidence="1" type="ORF">RHOFW104T7_14485</name>
</gene>
<keyword evidence="2" id="KW-1185">Reference proteome</keyword>
<name>A0A154QHC4_9GAMM</name>
<accession>A0A154QHC4</accession>
<evidence type="ECO:0000313" key="2">
    <source>
        <dbReference type="Proteomes" id="UP000076131"/>
    </source>
</evidence>
<organism evidence="1 2">
    <name type="scientific">Rhodanobacter thiooxydans</name>
    <dbReference type="NCBI Taxonomy" id="416169"/>
    <lineage>
        <taxon>Bacteria</taxon>
        <taxon>Pseudomonadati</taxon>
        <taxon>Pseudomonadota</taxon>
        <taxon>Gammaproteobacteria</taxon>
        <taxon>Lysobacterales</taxon>
        <taxon>Rhodanobacteraceae</taxon>
        <taxon>Rhodanobacter</taxon>
    </lineage>
</organism>
<dbReference type="eggNOG" id="ENOG5032IBV">
    <property type="taxonomic scope" value="Bacteria"/>
</dbReference>
<dbReference type="RefSeq" id="WP_008438088.1">
    <property type="nucleotide sequence ID" value="NZ_LVJS01000048.1"/>
</dbReference>
<reference evidence="1 2" key="1">
    <citation type="journal article" date="2016" name="MBio">
        <title>Lateral Gene Transfer in a Heavy Metal-Contaminated-Groundwater Microbial Community.</title>
        <authorList>
            <person name="Hemme C.L."/>
            <person name="Green S.J."/>
            <person name="Rishishwar L."/>
            <person name="Prakash O."/>
            <person name="Pettenato A."/>
            <person name="Chakraborty R."/>
            <person name="Deutschbauer A.M."/>
            <person name="Van Nostrand J.D."/>
            <person name="Wu L."/>
            <person name="He Z."/>
            <person name="Jordan I.K."/>
            <person name="Hazen T.C."/>
            <person name="Arkin A.P."/>
            <person name="Kostka J.E."/>
            <person name="Zhou J."/>
        </authorList>
    </citation>
    <scope>NUCLEOTIDE SEQUENCE [LARGE SCALE GENOMIC DNA]</scope>
    <source>
        <strain evidence="1 2">FW104-T7</strain>
    </source>
</reference>
<dbReference type="InterPro" id="IPR021649">
    <property type="entry name" value="DUF3247"/>
</dbReference>
<evidence type="ECO:0008006" key="3">
    <source>
        <dbReference type="Google" id="ProtNLM"/>
    </source>
</evidence>
<dbReference type="Pfam" id="PF11607">
    <property type="entry name" value="DUF3247"/>
    <property type="match status" value="1"/>
</dbReference>